<dbReference type="Proteomes" id="UP000015524">
    <property type="component" value="Unassembled WGS sequence"/>
</dbReference>
<dbReference type="eggNOG" id="ENOG5032EJI">
    <property type="taxonomic scope" value="Bacteria"/>
</dbReference>
<sequence length="179" mass="19997">MSGISTIPVATALTDAGFTVWTPTVTEECRVGKARERRERSVSLTPGIVFAKDDRLHDLAVMARSPALTFQRWNPETKRMERKGCPPFAVFRYQGQFPRINDRHLDPLRQAEQRAQPRDRGPHFNAGDEVRIPSAAFGGLSCVVDEVQSRFAVVRLSGSMGEMRIRVEMCDLLPAKTAA</sequence>
<proteinExistence type="predicted"/>
<protein>
    <submittedName>
        <fullName evidence="1">Uncharacterized protein</fullName>
    </submittedName>
</protein>
<comment type="caution">
    <text evidence="1">The sequence shown here is derived from an EMBL/GenBank/DDBJ whole genome shotgun (WGS) entry which is preliminary data.</text>
</comment>
<evidence type="ECO:0000313" key="2">
    <source>
        <dbReference type="Proteomes" id="UP000015524"/>
    </source>
</evidence>
<dbReference type="PATRIC" id="fig|1114964.3.peg.4397"/>
<evidence type="ECO:0000313" key="1">
    <source>
        <dbReference type="EMBL" id="EQA96837.1"/>
    </source>
</evidence>
<reference evidence="1 2" key="1">
    <citation type="journal article" date="2013" name="Genome Announc.">
        <title>Draft Genome Sequence of a Hexachlorocyclohexane-Degrading Bacterium, Sphingobium baderi Strain LL03T.</title>
        <authorList>
            <person name="Kaur J."/>
            <person name="Verma H."/>
            <person name="Tripathi C."/>
            <person name="Khurana J.P."/>
            <person name="Lal R."/>
        </authorList>
    </citation>
    <scope>NUCLEOTIDE SEQUENCE [LARGE SCALE GENOMIC DNA]</scope>
    <source>
        <strain evidence="1 2">LL03</strain>
    </source>
</reference>
<name>T0GA16_9SPHN</name>
<keyword evidence="2" id="KW-1185">Reference proteome</keyword>
<gene>
    <name evidence="1" type="ORF">L485_22410</name>
</gene>
<dbReference type="AlphaFoldDB" id="T0GA16"/>
<accession>T0GA16</accession>
<organism evidence="1 2">
    <name type="scientific">Sphingobium baderi LL03</name>
    <dbReference type="NCBI Taxonomy" id="1114964"/>
    <lineage>
        <taxon>Bacteria</taxon>
        <taxon>Pseudomonadati</taxon>
        <taxon>Pseudomonadota</taxon>
        <taxon>Alphaproteobacteria</taxon>
        <taxon>Sphingomonadales</taxon>
        <taxon>Sphingomonadaceae</taxon>
        <taxon>Sphingobium</taxon>
    </lineage>
</organism>
<dbReference type="EMBL" id="ATIB01000088">
    <property type="protein sequence ID" value="EQA96837.1"/>
    <property type="molecule type" value="Genomic_DNA"/>
</dbReference>